<evidence type="ECO:0000256" key="4">
    <source>
        <dbReference type="ARBA" id="ARBA00022692"/>
    </source>
</evidence>
<evidence type="ECO:0000256" key="3">
    <source>
        <dbReference type="ARBA" id="ARBA00022538"/>
    </source>
</evidence>
<dbReference type="Pfam" id="PF01007">
    <property type="entry name" value="IRK"/>
    <property type="match status" value="1"/>
</dbReference>
<evidence type="ECO:0000256" key="8">
    <source>
        <dbReference type="ARBA" id="ARBA00023065"/>
    </source>
</evidence>
<evidence type="ECO:0000259" key="15">
    <source>
        <dbReference type="Pfam" id="PF17655"/>
    </source>
</evidence>
<dbReference type="GO" id="GO:0034765">
    <property type="term" value="P:regulation of monoatomic ion transmembrane transport"/>
    <property type="evidence" value="ECO:0007669"/>
    <property type="project" value="TreeGrafter"/>
</dbReference>
<dbReference type="InterPro" id="IPR014756">
    <property type="entry name" value="Ig_E-set"/>
</dbReference>
<evidence type="ECO:0000256" key="1">
    <source>
        <dbReference type="ARBA" id="ARBA00004141"/>
    </source>
</evidence>
<feature type="transmembrane region" description="Helical" evidence="13">
    <location>
        <begin position="238"/>
        <end position="262"/>
    </location>
</feature>
<feature type="compositionally biased region" description="Basic and acidic residues" evidence="12">
    <location>
        <begin position="32"/>
        <end position="41"/>
    </location>
</feature>
<feature type="region of interest" description="Disordered" evidence="12">
    <location>
        <begin position="1"/>
        <end position="44"/>
    </location>
</feature>
<dbReference type="InterPro" id="IPR040445">
    <property type="entry name" value="Kir_TM"/>
</dbReference>
<evidence type="ECO:0000256" key="6">
    <source>
        <dbReference type="ARBA" id="ARBA00022958"/>
    </source>
</evidence>
<feature type="domain" description="Inward rectifier potassium channel C-terminal" evidence="15">
    <location>
        <begin position="274"/>
        <end position="450"/>
    </location>
</feature>
<dbReference type="PANTHER" id="PTHR11767:SF102">
    <property type="entry name" value="INWARDLY RECTIFYING POTASSIUM CHANNEL 1, ISOFORM F"/>
    <property type="match status" value="1"/>
</dbReference>
<dbReference type="InterPro" id="IPR016449">
    <property type="entry name" value="K_chnl_inward-rec_Kir"/>
</dbReference>
<feature type="domain" description="Potassium channel inwardly rectifying transmembrane" evidence="14">
    <location>
        <begin position="125"/>
        <end position="267"/>
    </location>
</feature>
<dbReference type="Pfam" id="PF17655">
    <property type="entry name" value="IRK_C"/>
    <property type="match status" value="1"/>
</dbReference>
<feature type="transmembrane region" description="Helical" evidence="13">
    <location>
        <begin position="274"/>
        <end position="293"/>
    </location>
</feature>
<keyword evidence="10 11" id="KW-0407">Ion channel</keyword>
<dbReference type="GO" id="GO:0034702">
    <property type="term" value="C:monoatomic ion channel complex"/>
    <property type="evidence" value="ECO:0007669"/>
    <property type="project" value="UniProtKB-KW"/>
</dbReference>
<keyword evidence="9 13" id="KW-0472">Membrane</keyword>
<evidence type="ECO:0000256" key="2">
    <source>
        <dbReference type="ARBA" id="ARBA00022448"/>
    </source>
</evidence>
<proteinExistence type="inferred from homology"/>
<keyword evidence="2 11" id="KW-0813">Transport</keyword>
<dbReference type="GO" id="GO:1990573">
    <property type="term" value="P:potassium ion import across plasma membrane"/>
    <property type="evidence" value="ECO:0007669"/>
    <property type="project" value="TreeGrafter"/>
</dbReference>
<keyword evidence="5 11" id="KW-0851">Voltage-gated channel</keyword>
<keyword evidence="8 11" id="KW-0406">Ion transport</keyword>
<dbReference type="SUPFAM" id="SSF81324">
    <property type="entry name" value="Voltage-gated potassium channels"/>
    <property type="match status" value="1"/>
</dbReference>
<evidence type="ECO:0000256" key="5">
    <source>
        <dbReference type="ARBA" id="ARBA00022882"/>
    </source>
</evidence>
<dbReference type="PRINTS" id="PR01320">
    <property type="entry name" value="KIRCHANNEL"/>
</dbReference>
<dbReference type="PANTHER" id="PTHR11767">
    <property type="entry name" value="INWARD RECTIFIER POTASSIUM CHANNEL"/>
    <property type="match status" value="1"/>
</dbReference>
<evidence type="ECO:0000256" key="10">
    <source>
        <dbReference type="ARBA" id="ARBA00023303"/>
    </source>
</evidence>
<dbReference type="InterPro" id="IPR041647">
    <property type="entry name" value="IRK_C"/>
</dbReference>
<dbReference type="GO" id="GO:0005242">
    <property type="term" value="F:inward rectifier potassium channel activity"/>
    <property type="evidence" value="ECO:0007669"/>
    <property type="project" value="InterPro"/>
</dbReference>
<dbReference type="AlphaFoldDB" id="A0A0K2TA09"/>
<feature type="compositionally biased region" description="Acidic residues" evidence="12">
    <location>
        <begin position="20"/>
        <end position="31"/>
    </location>
</feature>
<organism evidence="16">
    <name type="scientific">Lepeophtheirus salmonis</name>
    <name type="common">Salmon louse</name>
    <name type="synonym">Caligus salmonis</name>
    <dbReference type="NCBI Taxonomy" id="72036"/>
    <lineage>
        <taxon>Eukaryota</taxon>
        <taxon>Metazoa</taxon>
        <taxon>Ecdysozoa</taxon>
        <taxon>Arthropoda</taxon>
        <taxon>Crustacea</taxon>
        <taxon>Multicrustacea</taxon>
        <taxon>Hexanauplia</taxon>
        <taxon>Copepoda</taxon>
        <taxon>Siphonostomatoida</taxon>
        <taxon>Caligidae</taxon>
        <taxon>Lepeophtheirus</taxon>
    </lineage>
</organism>
<feature type="region of interest" description="Disordered" evidence="12">
    <location>
        <begin position="93"/>
        <end position="119"/>
    </location>
</feature>
<feature type="compositionally biased region" description="Basic and acidic residues" evidence="12">
    <location>
        <begin position="1"/>
        <end position="10"/>
    </location>
</feature>
<dbReference type="SUPFAM" id="SSF81296">
    <property type="entry name" value="E set domains"/>
    <property type="match status" value="1"/>
</dbReference>
<evidence type="ECO:0000256" key="11">
    <source>
        <dbReference type="RuleBase" id="RU003822"/>
    </source>
</evidence>
<keyword evidence="6 11" id="KW-0630">Potassium</keyword>
<evidence type="ECO:0000313" key="16">
    <source>
        <dbReference type="EMBL" id="CDW22311.1"/>
    </source>
</evidence>
<keyword evidence="4 11" id="KW-0812">Transmembrane</keyword>
<keyword evidence="3 11" id="KW-0633">Potassium transport</keyword>
<comment type="similarity">
    <text evidence="11">Belongs to the inward rectifier-type potassium channel (TC 1.A.2.1) family.</text>
</comment>
<evidence type="ECO:0000259" key="14">
    <source>
        <dbReference type="Pfam" id="PF01007"/>
    </source>
</evidence>
<dbReference type="GO" id="GO:0005886">
    <property type="term" value="C:plasma membrane"/>
    <property type="evidence" value="ECO:0007669"/>
    <property type="project" value="TreeGrafter"/>
</dbReference>
<feature type="transmembrane region" description="Helical" evidence="13">
    <location>
        <begin position="162"/>
        <end position="183"/>
    </location>
</feature>
<protein>
    <submittedName>
        <fullName evidence="16">Uncharacterized protein</fullName>
    </submittedName>
</protein>
<dbReference type="FunFam" id="1.10.287.70:FF:000019">
    <property type="entry name" value="G protein-activated inward rectifier potassium channel 1"/>
    <property type="match status" value="1"/>
</dbReference>
<sequence>MSRTDNRERYNTTLKIRPYDDDEDEDEEEEDGKSKSSKKGEINPCFITIENEEGGLERVQVDLDENQFTVQDTGYRNGYLKWDAHKFYKPNLKPNANSDTDEDEKDKKKHEEMSYPPKKRRKRIVAKCGQYNVENYNIPKKKRLYFRDVFVTMVDSPWRYTLLAFAFSFFATWLIFAGIYHLICWSHGDFEEENKVKKDWTPCVTEIKNFASSFLFSVETQHTIGYGSRATSEECPSAIITMCIQSVIGVLSSSCMAGIVFAKLARPKYRTNTVIFSKNAVITMHNGILYLLFRVSNIRKSQIIESHISAKLIHRRNVTKEGEITNYYSEYLKVVSSKEGGDDDRAFFMFPSSMIHKIDEDSPFYSMSPKDILNASFEMVVVLEGIVEPTGNSFQARSSYLPREILWGMKFENMISYSSKRGIYRVDMSYLNAVIPDDTPRLSMEMIEKQRRKKQSRSSQFYTPRIISHVRSQPSVNGPGNFSDAPSNPLSSSIITIDGSISNRRASTLQNGGVDNSEKINLDLRKTSLDSSIFRRRHFNSNFKTHSYHDIIVPVPEETYESCD</sequence>
<dbReference type="OrthoDB" id="273257at2759"/>
<keyword evidence="7 13" id="KW-1133">Transmembrane helix</keyword>
<evidence type="ECO:0000256" key="9">
    <source>
        <dbReference type="ARBA" id="ARBA00023136"/>
    </source>
</evidence>
<evidence type="ECO:0000256" key="7">
    <source>
        <dbReference type="ARBA" id="ARBA00022989"/>
    </source>
</evidence>
<comment type="subcellular location">
    <subcellularLocation>
        <location evidence="1 11">Membrane</location>
        <topology evidence="1 11">Multi-pass membrane protein</topology>
    </subcellularLocation>
</comment>
<name>A0A0K2TA09_LEPSM</name>
<dbReference type="Gene3D" id="2.60.40.1400">
    <property type="entry name" value="G protein-activated inward rectifier potassium channel 1"/>
    <property type="match status" value="1"/>
</dbReference>
<accession>A0A0K2TA09</accession>
<dbReference type="Gene3D" id="1.10.287.70">
    <property type="match status" value="1"/>
</dbReference>
<reference evidence="16" key="1">
    <citation type="submission" date="2014-05" db="EMBL/GenBank/DDBJ databases">
        <authorList>
            <person name="Chronopoulou M."/>
        </authorList>
    </citation>
    <scope>NUCLEOTIDE SEQUENCE</scope>
    <source>
        <tissue evidence="16">Whole organism</tissue>
    </source>
</reference>
<dbReference type="InterPro" id="IPR013518">
    <property type="entry name" value="K_chnl_inward-rec_Kir_cyto"/>
</dbReference>
<dbReference type="EMBL" id="HACA01004950">
    <property type="protein sequence ID" value="CDW22311.1"/>
    <property type="molecule type" value="Transcribed_RNA"/>
</dbReference>
<evidence type="ECO:0000256" key="12">
    <source>
        <dbReference type="SAM" id="MobiDB-lite"/>
    </source>
</evidence>
<evidence type="ECO:0000256" key="13">
    <source>
        <dbReference type="SAM" id="Phobius"/>
    </source>
</evidence>